<dbReference type="GO" id="GO:0009734">
    <property type="term" value="P:auxin-activated signaling pathway"/>
    <property type="evidence" value="ECO:0007669"/>
    <property type="project" value="UniProtKB-KW"/>
</dbReference>
<name>A0A6D2J969_9BRAS</name>
<dbReference type="InterPro" id="IPR015300">
    <property type="entry name" value="DNA-bd_pseudobarrel_sf"/>
</dbReference>
<dbReference type="InterPro" id="IPR003340">
    <property type="entry name" value="B3_DNA-bd"/>
</dbReference>
<evidence type="ECO:0000256" key="8">
    <source>
        <dbReference type="ARBA" id="ARBA00023294"/>
    </source>
</evidence>
<reference evidence="13" key="1">
    <citation type="submission" date="2020-01" db="EMBL/GenBank/DDBJ databases">
        <authorList>
            <person name="Mishra B."/>
        </authorList>
    </citation>
    <scope>NUCLEOTIDE SEQUENCE [LARGE SCALE GENOMIC DNA]</scope>
</reference>
<proteinExistence type="inferred from homology"/>
<dbReference type="Pfam" id="PF06507">
    <property type="entry name" value="ARF_AD"/>
    <property type="match status" value="1"/>
</dbReference>
<comment type="caution">
    <text evidence="13">The sequence shown here is derived from an EMBL/GenBank/DDBJ whole genome shotgun (WGS) entry which is preliminary data.</text>
</comment>
<dbReference type="PANTHER" id="PTHR31384">
    <property type="entry name" value="AUXIN RESPONSE FACTOR 4-RELATED"/>
    <property type="match status" value="1"/>
</dbReference>
<evidence type="ECO:0000256" key="10">
    <source>
        <dbReference type="RuleBase" id="RU004561"/>
    </source>
</evidence>
<keyword evidence="5 10" id="KW-0238">DNA-binding</keyword>
<comment type="function">
    <text evidence="9">Auxin response factors (ARFs) are transcriptional factors that bind specifically to the DNA sequence 5'-TGTCTC-3' found in the auxin-responsive promoter elements (AuxREs). Could act as transcriptional activator or repressor. Formation of heterodimers with Aux/IAA proteins may alter their ability to modulate early auxin response genes expression.</text>
</comment>
<dbReference type="InterPro" id="IPR010525">
    <property type="entry name" value="ARF_dom"/>
</dbReference>
<dbReference type="InterPro" id="IPR044835">
    <property type="entry name" value="ARF_plant"/>
</dbReference>
<evidence type="ECO:0000313" key="13">
    <source>
        <dbReference type="EMBL" id="CAA7039702.1"/>
    </source>
</evidence>
<keyword evidence="14" id="KW-1185">Reference proteome</keyword>
<evidence type="ECO:0000256" key="9">
    <source>
        <dbReference type="ARBA" id="ARBA00037697"/>
    </source>
</evidence>
<dbReference type="FunFam" id="2.30.30.1040:FF:000001">
    <property type="entry name" value="Auxin response factor"/>
    <property type="match status" value="1"/>
</dbReference>
<dbReference type="SUPFAM" id="SSF54277">
    <property type="entry name" value="CAD &amp; PB1 domains"/>
    <property type="match status" value="1"/>
</dbReference>
<dbReference type="GO" id="GO:0005634">
    <property type="term" value="C:nucleus"/>
    <property type="evidence" value="ECO:0007669"/>
    <property type="project" value="UniProtKB-SubCell"/>
</dbReference>
<evidence type="ECO:0000256" key="5">
    <source>
        <dbReference type="ARBA" id="ARBA00023125"/>
    </source>
</evidence>
<dbReference type="EMBL" id="CACVBM020001217">
    <property type="protein sequence ID" value="CAA7039702.1"/>
    <property type="molecule type" value="Genomic_DNA"/>
</dbReference>
<evidence type="ECO:0000313" key="14">
    <source>
        <dbReference type="Proteomes" id="UP000467841"/>
    </source>
</evidence>
<dbReference type="CDD" id="cd10017">
    <property type="entry name" value="B3_DNA"/>
    <property type="match status" value="1"/>
</dbReference>
<dbReference type="Gene3D" id="2.30.30.1040">
    <property type="match status" value="1"/>
</dbReference>
<organism evidence="13 14">
    <name type="scientific">Microthlaspi erraticum</name>
    <dbReference type="NCBI Taxonomy" id="1685480"/>
    <lineage>
        <taxon>Eukaryota</taxon>
        <taxon>Viridiplantae</taxon>
        <taxon>Streptophyta</taxon>
        <taxon>Embryophyta</taxon>
        <taxon>Tracheophyta</taxon>
        <taxon>Spermatophyta</taxon>
        <taxon>Magnoliopsida</taxon>
        <taxon>eudicotyledons</taxon>
        <taxon>Gunneridae</taxon>
        <taxon>Pentapetalae</taxon>
        <taxon>rosids</taxon>
        <taxon>malvids</taxon>
        <taxon>Brassicales</taxon>
        <taxon>Brassicaceae</taxon>
        <taxon>Coluteocarpeae</taxon>
        <taxon>Microthlaspi</taxon>
    </lineage>
</organism>
<evidence type="ECO:0000256" key="4">
    <source>
        <dbReference type="ARBA" id="ARBA00023015"/>
    </source>
</evidence>
<keyword evidence="6 10" id="KW-0804">Transcription</keyword>
<comment type="subcellular location">
    <subcellularLocation>
        <location evidence="1 10">Nucleus</location>
    </subcellularLocation>
</comment>
<feature type="domain" description="TF-B3" evidence="11">
    <location>
        <begin position="1"/>
        <end position="72"/>
    </location>
</feature>
<dbReference type="GO" id="GO:0006355">
    <property type="term" value="P:regulation of DNA-templated transcription"/>
    <property type="evidence" value="ECO:0007669"/>
    <property type="project" value="InterPro"/>
</dbReference>
<keyword evidence="8 10" id="KW-0927">Auxin signaling pathway</keyword>
<comment type="similarity">
    <text evidence="2 10">Belongs to the ARF family.</text>
</comment>
<dbReference type="Pfam" id="PF02362">
    <property type="entry name" value="B3"/>
    <property type="match status" value="1"/>
</dbReference>
<dbReference type="Pfam" id="PF02309">
    <property type="entry name" value="AUX_IAA"/>
    <property type="match status" value="1"/>
</dbReference>
<dbReference type="Gene3D" id="2.40.330.10">
    <property type="entry name" value="DNA-binding pseudobarrel domain"/>
    <property type="match status" value="1"/>
</dbReference>
<dbReference type="SMART" id="SM01019">
    <property type="entry name" value="B3"/>
    <property type="match status" value="1"/>
</dbReference>
<dbReference type="GO" id="GO:0003677">
    <property type="term" value="F:DNA binding"/>
    <property type="evidence" value="ECO:0007669"/>
    <property type="project" value="UniProtKB-KW"/>
</dbReference>
<evidence type="ECO:0000256" key="3">
    <source>
        <dbReference type="ARBA" id="ARBA00011726"/>
    </source>
</evidence>
<evidence type="ECO:0000256" key="6">
    <source>
        <dbReference type="ARBA" id="ARBA00023163"/>
    </source>
</evidence>
<dbReference type="SUPFAM" id="SSF101936">
    <property type="entry name" value="DNA-binding pseudobarrel domain"/>
    <property type="match status" value="1"/>
</dbReference>
<dbReference type="PANTHER" id="PTHR31384:SF164">
    <property type="entry name" value="AUXIN RESPONSE FACTOR 12-RELATED"/>
    <property type="match status" value="1"/>
</dbReference>
<dbReference type="Proteomes" id="UP000467841">
    <property type="component" value="Unassembled WGS sequence"/>
</dbReference>
<evidence type="ECO:0000256" key="7">
    <source>
        <dbReference type="ARBA" id="ARBA00023242"/>
    </source>
</evidence>
<sequence>MSQPTPSQEIVAKDLTGYEWKFKHIYRGTPKRHLFTTGWNAFATAKKLVTGDSFIFLRGENGESRVEIRRAAHKGNIPLSIITKENIFNGVTASAWNAINSEGVIIVFYKPRSSQFVISSGKFVHAMNNKFDVHSRFIMRFEGDDFTELRYSGKIVGKKDFSSHWKDSEWRSLEVKWDEAASIPRPDKVSPWDIELLAHPSNILQSALLNNKRSRDTNETGSKLWTHTLTKGQEIGQSSMSSSISQRCYRDATDPSSSMMKYSVPTMSKVNFNDQMVLPMNEKMATNTTASYQSRPWDGSASYRLFGVNLMTPLETKDPMEPTGSYQKAKISRISEEKKLDQIQTLTSAKEIKGKQIISTISRTKVFMQDRGIGRVVDLTNLDGYNHLVNELEKLFDLKDELHTNNQWEIVFEDNEGDMILVGDDPWPEFCKMVKKIFICSKEKVKILKPENKSPESG</sequence>
<protein>
    <recommendedName>
        <fullName evidence="10">Auxin response factor</fullName>
    </recommendedName>
</protein>
<dbReference type="PROSITE" id="PS51745">
    <property type="entry name" value="PB1"/>
    <property type="match status" value="1"/>
</dbReference>
<evidence type="ECO:0000256" key="2">
    <source>
        <dbReference type="ARBA" id="ARBA00007853"/>
    </source>
</evidence>
<dbReference type="Gene3D" id="3.10.20.90">
    <property type="entry name" value="Phosphatidylinositol 3-kinase Catalytic Subunit, Chain A, domain 1"/>
    <property type="match status" value="1"/>
</dbReference>
<dbReference type="AlphaFoldDB" id="A0A6D2J969"/>
<gene>
    <name evidence="13" type="ORF">MERR_LOCUS26937</name>
</gene>
<evidence type="ECO:0000256" key="1">
    <source>
        <dbReference type="ARBA" id="ARBA00004123"/>
    </source>
</evidence>
<dbReference type="InterPro" id="IPR033389">
    <property type="entry name" value="AUX/IAA_dom"/>
</dbReference>
<comment type="subunit">
    <text evidence="3 10">Homodimers and heterodimers.</text>
</comment>
<accession>A0A6D2J969</accession>
<feature type="domain" description="PB1" evidence="12">
    <location>
        <begin position="361"/>
        <end position="452"/>
    </location>
</feature>
<evidence type="ECO:0000259" key="12">
    <source>
        <dbReference type="PROSITE" id="PS51745"/>
    </source>
</evidence>
<keyword evidence="7 10" id="KW-0539">Nucleus</keyword>
<dbReference type="InterPro" id="IPR053793">
    <property type="entry name" value="PB1-like"/>
</dbReference>
<evidence type="ECO:0000259" key="11">
    <source>
        <dbReference type="PROSITE" id="PS50863"/>
    </source>
</evidence>
<dbReference type="OrthoDB" id="1107426at2759"/>
<keyword evidence="4 10" id="KW-0805">Transcription regulation</keyword>
<dbReference type="PROSITE" id="PS50863">
    <property type="entry name" value="B3"/>
    <property type="match status" value="1"/>
</dbReference>